<proteinExistence type="inferred from homology"/>
<accession>A0ABW1P481</accession>
<dbReference type="InterPro" id="IPR004236">
    <property type="entry name" value="Pept_S1_alpha_lytic"/>
</dbReference>
<gene>
    <name evidence="10" type="ORF">ACFP3R_12270</name>
</gene>
<evidence type="ECO:0000259" key="9">
    <source>
        <dbReference type="Pfam" id="PF02983"/>
    </source>
</evidence>
<keyword evidence="3 8" id="KW-0732">Signal</keyword>
<evidence type="ECO:0000256" key="1">
    <source>
        <dbReference type="ARBA" id="ARBA00007664"/>
    </source>
</evidence>
<dbReference type="Gene3D" id="2.40.10.10">
    <property type="entry name" value="Trypsin-like serine proteases"/>
    <property type="match status" value="2"/>
</dbReference>
<sequence>MNRIARRRVAVVACAVLVGTPVPATAEPLVGPSAAPAVGVPPADMMSALQRDLDLTADEVRARLAREDAAARVEQQVRAELGAGFGGAWLTARDQRLVVATTDAGAADRVRALGAQPRLVARGARQLDTAKARLDLGEAPAGVTGWYIDVTTNTVVVLAAASAAGAAAGFVARSGADPGAVRVQASTEQPRPLHDLRGGDAYYPGSTRCSIGFSVTGGFVTAGHCGGVGTTTAGVNGVAQGTVAGSTFPGVDHGWVAVNANWTPTPQVNASGGTPVEGSQEAVVGASVCRSGSTTGTRCGTIQAKDATVNYVEGTVRGLTRTNACAEGGDSGGSWLSGLQAQGVTSGGSGNCTNGGTTYFQPLPPILAAYGLTLTVANAAPHTVIRSVTSQGQAGTREAAIGNGIAANRVALRAAGINCNPYDSSTSTHVWTAPDGSWRVYDVTTKGYCTN</sequence>
<reference evidence="11" key="1">
    <citation type="journal article" date="2019" name="Int. J. Syst. Evol. Microbiol.">
        <title>The Global Catalogue of Microorganisms (GCM) 10K type strain sequencing project: providing services to taxonomists for standard genome sequencing and annotation.</title>
        <authorList>
            <consortium name="The Broad Institute Genomics Platform"/>
            <consortium name="The Broad Institute Genome Sequencing Center for Infectious Disease"/>
            <person name="Wu L."/>
            <person name="Ma J."/>
        </authorList>
    </citation>
    <scope>NUCLEOTIDE SEQUENCE [LARGE SCALE GENOMIC DNA]</scope>
    <source>
        <strain evidence="11">CGMCC 4.7246</strain>
    </source>
</reference>
<keyword evidence="5" id="KW-0720">Serine protease</keyword>
<evidence type="ECO:0000256" key="4">
    <source>
        <dbReference type="ARBA" id="ARBA00022801"/>
    </source>
</evidence>
<name>A0ABW1P481_9PSEU</name>
<dbReference type="CDD" id="cd21112">
    <property type="entry name" value="alphaLP-like"/>
    <property type="match status" value="1"/>
</dbReference>
<dbReference type="InterPro" id="IPR035070">
    <property type="entry name" value="Streptogrisin_prodomain"/>
</dbReference>
<dbReference type="SUPFAM" id="SSF54806">
    <property type="entry name" value="Alpha-lytic protease prodomain"/>
    <property type="match status" value="1"/>
</dbReference>
<organism evidence="10 11">
    <name type="scientific">Saccharothrix lopnurensis</name>
    <dbReference type="NCBI Taxonomy" id="1670621"/>
    <lineage>
        <taxon>Bacteria</taxon>
        <taxon>Bacillati</taxon>
        <taxon>Actinomycetota</taxon>
        <taxon>Actinomycetes</taxon>
        <taxon>Pseudonocardiales</taxon>
        <taxon>Pseudonocardiaceae</taxon>
        <taxon>Saccharothrix</taxon>
    </lineage>
</organism>
<evidence type="ECO:0000256" key="7">
    <source>
        <dbReference type="ARBA" id="ARBA00023157"/>
    </source>
</evidence>
<dbReference type="Pfam" id="PF02983">
    <property type="entry name" value="Pro_Al_protease"/>
    <property type="match status" value="1"/>
</dbReference>
<evidence type="ECO:0000256" key="2">
    <source>
        <dbReference type="ARBA" id="ARBA00022670"/>
    </source>
</evidence>
<evidence type="ECO:0000313" key="11">
    <source>
        <dbReference type="Proteomes" id="UP001596220"/>
    </source>
</evidence>
<evidence type="ECO:0000256" key="5">
    <source>
        <dbReference type="ARBA" id="ARBA00022825"/>
    </source>
</evidence>
<feature type="domain" description="Peptidase S1A alpha-lytic prodomain" evidence="9">
    <location>
        <begin position="122"/>
        <end position="177"/>
    </location>
</feature>
<feature type="chain" id="PRO_5045378467" evidence="8">
    <location>
        <begin position="27"/>
        <end position="451"/>
    </location>
</feature>
<keyword evidence="4" id="KW-0378">Hydrolase</keyword>
<feature type="signal peptide" evidence="8">
    <location>
        <begin position="1"/>
        <end position="26"/>
    </location>
</feature>
<keyword evidence="7" id="KW-1015">Disulfide bond</keyword>
<comment type="similarity">
    <text evidence="1">Belongs to the peptidase S1 family.</text>
</comment>
<dbReference type="InterPro" id="IPR009003">
    <property type="entry name" value="Peptidase_S1_PA"/>
</dbReference>
<protein>
    <submittedName>
        <fullName evidence="10">S1 family peptidase</fullName>
    </submittedName>
</protein>
<keyword evidence="6" id="KW-0865">Zymogen</keyword>
<evidence type="ECO:0000313" key="10">
    <source>
        <dbReference type="EMBL" id="MFC6090049.1"/>
    </source>
</evidence>
<dbReference type="PRINTS" id="PR00861">
    <property type="entry name" value="ALYTICPTASE"/>
</dbReference>
<evidence type="ECO:0000256" key="8">
    <source>
        <dbReference type="SAM" id="SignalP"/>
    </source>
</evidence>
<keyword evidence="2" id="KW-0645">Protease</keyword>
<dbReference type="EMBL" id="JBHSQO010000010">
    <property type="protein sequence ID" value="MFC6090049.1"/>
    <property type="molecule type" value="Genomic_DNA"/>
</dbReference>
<dbReference type="SUPFAM" id="SSF50494">
    <property type="entry name" value="Trypsin-like serine proteases"/>
    <property type="match status" value="1"/>
</dbReference>
<dbReference type="RefSeq" id="WP_380635646.1">
    <property type="nucleotide sequence ID" value="NZ_JBHSQO010000010.1"/>
</dbReference>
<evidence type="ECO:0000256" key="3">
    <source>
        <dbReference type="ARBA" id="ARBA00022729"/>
    </source>
</evidence>
<evidence type="ECO:0000256" key="6">
    <source>
        <dbReference type="ARBA" id="ARBA00023145"/>
    </source>
</evidence>
<dbReference type="InterPro" id="IPR037295">
    <property type="entry name" value="Alpha-lytic_protease_prodomain"/>
</dbReference>
<dbReference type="Proteomes" id="UP001596220">
    <property type="component" value="Unassembled WGS sequence"/>
</dbReference>
<dbReference type="InterPro" id="IPR001316">
    <property type="entry name" value="Pept_S1A_streptogrisin"/>
</dbReference>
<comment type="caution">
    <text evidence="10">The sequence shown here is derived from an EMBL/GenBank/DDBJ whole genome shotgun (WGS) entry which is preliminary data.</text>
</comment>
<dbReference type="InterPro" id="IPR043504">
    <property type="entry name" value="Peptidase_S1_PA_chymotrypsin"/>
</dbReference>
<dbReference type="Gene3D" id="3.30.300.50">
    <property type="match status" value="2"/>
</dbReference>
<keyword evidence="11" id="KW-1185">Reference proteome</keyword>